<keyword evidence="2" id="KW-1185">Reference proteome</keyword>
<organism evidence="1 2">
    <name type="scientific">Nonomuraea jabiensis</name>
    <dbReference type="NCBI Taxonomy" id="882448"/>
    <lineage>
        <taxon>Bacteria</taxon>
        <taxon>Bacillati</taxon>
        <taxon>Actinomycetota</taxon>
        <taxon>Actinomycetes</taxon>
        <taxon>Streptosporangiales</taxon>
        <taxon>Streptosporangiaceae</taxon>
        <taxon>Nonomuraea</taxon>
    </lineage>
</organism>
<protein>
    <recommendedName>
        <fullName evidence="3">GIY-YIG domain-containing protein</fullName>
    </recommendedName>
</protein>
<dbReference type="EMBL" id="JACHMB010000001">
    <property type="protein sequence ID" value="MBB5778653.1"/>
    <property type="molecule type" value="Genomic_DNA"/>
</dbReference>
<dbReference type="Gene3D" id="3.40.1440.10">
    <property type="entry name" value="GIY-YIG endonuclease"/>
    <property type="match status" value="1"/>
</dbReference>
<dbReference type="AlphaFoldDB" id="A0A7W9G7I9"/>
<dbReference type="Proteomes" id="UP000579153">
    <property type="component" value="Unassembled WGS sequence"/>
</dbReference>
<evidence type="ECO:0000313" key="2">
    <source>
        <dbReference type="Proteomes" id="UP000579153"/>
    </source>
</evidence>
<evidence type="ECO:0000313" key="1">
    <source>
        <dbReference type="EMBL" id="MBB5778653.1"/>
    </source>
</evidence>
<reference evidence="1 2" key="1">
    <citation type="submission" date="2020-08" db="EMBL/GenBank/DDBJ databases">
        <title>Sequencing the genomes of 1000 actinobacteria strains.</title>
        <authorList>
            <person name="Klenk H.-P."/>
        </authorList>
    </citation>
    <scope>NUCLEOTIDE SEQUENCE [LARGE SCALE GENOMIC DNA]</scope>
    <source>
        <strain evidence="1 2">DSM 45507</strain>
    </source>
</reference>
<dbReference type="InterPro" id="IPR035901">
    <property type="entry name" value="GIY-YIG_endonuc_sf"/>
</dbReference>
<evidence type="ECO:0008006" key="3">
    <source>
        <dbReference type="Google" id="ProtNLM"/>
    </source>
</evidence>
<dbReference type="RefSeq" id="WP_221519530.1">
    <property type="nucleotide sequence ID" value="NZ_JACHMB010000001.1"/>
</dbReference>
<sequence>MSSSGTVYLLHFDRPYKHARHYIGWTPGDLTRRLRQHRNGTGARLLQVITAAGIDFVVARVWNGGRNLERSLKNRGGASRSCPLCGVTPRVTGWEPADHDHPAPGDTSTLYAINLVAATCACNRIITVAADLLATASFTCGDCHQPVVPLTRDAQGERHALTV</sequence>
<name>A0A7W9G7I9_9ACTN</name>
<accession>A0A7W9G7I9</accession>
<comment type="caution">
    <text evidence="1">The sequence shown here is derived from an EMBL/GenBank/DDBJ whole genome shotgun (WGS) entry which is preliminary data.</text>
</comment>
<proteinExistence type="predicted"/>
<gene>
    <name evidence="1" type="ORF">HD596_005409</name>
</gene>